<evidence type="ECO:0000313" key="2">
    <source>
        <dbReference type="EMBL" id="MDA0183986.1"/>
    </source>
</evidence>
<dbReference type="AlphaFoldDB" id="A0A9X3NHC9"/>
<dbReference type="NCBIfam" id="TIGR03604">
    <property type="entry name" value="TOMM_cyclo_SagD"/>
    <property type="match status" value="1"/>
</dbReference>
<dbReference type="EMBL" id="JAPDDP010000065">
    <property type="protein sequence ID" value="MDA0183986.1"/>
    <property type="molecule type" value="Genomic_DNA"/>
</dbReference>
<evidence type="ECO:0000313" key="3">
    <source>
        <dbReference type="Proteomes" id="UP001147653"/>
    </source>
</evidence>
<dbReference type="Gene3D" id="3.30.40.250">
    <property type="match status" value="1"/>
</dbReference>
<dbReference type="InterPro" id="IPR003776">
    <property type="entry name" value="YcaO-like_dom"/>
</dbReference>
<sequence length="404" mass="43665">MTAEPWADLVSPRVGVIRALRPQVRGSAEPEPPHLWTATLANYDYLVARRSERVTAGKGRTEAAAKAAAVGEALERYCASLPQPMFSAVAADLENAITPTECVLYADEQYARDDWPYPPWDEREPLAWLRGSRVLGGVAVAVPAALVMLVAPTALVQMTTNGLAAGPDLPSAVRSGLCELIERDALMIAWMNRRPAVEIALETGIAAALHRHHAALGVELRAFVLPTDLPATVVLALALDDTPGRAATVLAMGCHPTPATALEKALFELCQARPAENARFRDRPPAGRLTRPEDVRLLDDHSAYAALPEQREQFAFLWRGGERASITDFEGHSDVLEDCAQALADLGYPPVYVELTTPDVRPSGYRIVRVLASGLQPIHFGFGQERLGGTRLGPELNPCPHPLA</sequence>
<keyword evidence="3" id="KW-1185">Reference proteome</keyword>
<organism evidence="2 3">
    <name type="scientific">Solirubrobacter phytolaccae</name>
    <dbReference type="NCBI Taxonomy" id="1404360"/>
    <lineage>
        <taxon>Bacteria</taxon>
        <taxon>Bacillati</taxon>
        <taxon>Actinomycetota</taxon>
        <taxon>Thermoleophilia</taxon>
        <taxon>Solirubrobacterales</taxon>
        <taxon>Solirubrobacteraceae</taxon>
        <taxon>Solirubrobacter</taxon>
    </lineage>
</organism>
<accession>A0A9X3NHC9</accession>
<dbReference type="Pfam" id="PF02624">
    <property type="entry name" value="YcaO"/>
    <property type="match status" value="1"/>
</dbReference>
<dbReference type="PROSITE" id="PS51664">
    <property type="entry name" value="YCAO"/>
    <property type="match status" value="1"/>
</dbReference>
<evidence type="ECO:0000259" key="1">
    <source>
        <dbReference type="PROSITE" id="PS51664"/>
    </source>
</evidence>
<dbReference type="Gene3D" id="3.30.160.660">
    <property type="match status" value="1"/>
</dbReference>
<proteinExistence type="predicted"/>
<dbReference type="Proteomes" id="UP001147653">
    <property type="component" value="Unassembled WGS sequence"/>
</dbReference>
<dbReference type="Gene3D" id="3.30.1330.230">
    <property type="match status" value="1"/>
</dbReference>
<dbReference type="PANTHER" id="PTHR37809:SF1">
    <property type="entry name" value="RIBOSOMAL PROTEIN S12 METHYLTHIOTRANSFERASE ACCESSORY FACTOR YCAO"/>
    <property type="match status" value="1"/>
</dbReference>
<dbReference type="PANTHER" id="PTHR37809">
    <property type="entry name" value="RIBOSOMAL PROTEIN S12 METHYLTHIOTRANSFERASE ACCESSORY FACTOR YCAO"/>
    <property type="match status" value="1"/>
</dbReference>
<comment type="caution">
    <text evidence="2">The sequence shown here is derived from an EMBL/GenBank/DDBJ whole genome shotgun (WGS) entry which is preliminary data.</text>
</comment>
<reference evidence="2" key="1">
    <citation type="submission" date="2022-10" db="EMBL/GenBank/DDBJ databases">
        <title>The WGS of Solirubrobacter phytolaccae KCTC 29190.</title>
        <authorList>
            <person name="Jiang Z."/>
        </authorList>
    </citation>
    <scope>NUCLEOTIDE SEQUENCE</scope>
    <source>
        <strain evidence="2">KCTC 29190</strain>
    </source>
</reference>
<protein>
    <submittedName>
        <fullName evidence="2">YcaO-like family protein</fullName>
    </submittedName>
</protein>
<dbReference type="NCBIfam" id="TIGR00702">
    <property type="entry name" value="YcaO-type kinase domain"/>
    <property type="match status" value="1"/>
</dbReference>
<dbReference type="RefSeq" id="WP_270028400.1">
    <property type="nucleotide sequence ID" value="NZ_JAPDDP010000065.1"/>
</dbReference>
<dbReference type="InterPro" id="IPR027624">
    <property type="entry name" value="TOMM_cyclo_SagD"/>
</dbReference>
<name>A0A9X3NHC9_9ACTN</name>
<feature type="domain" description="YcaO" evidence="1">
    <location>
        <begin position="57"/>
        <end position="404"/>
    </location>
</feature>
<gene>
    <name evidence="2" type="ORF">OJ997_27005</name>
</gene>